<dbReference type="PANTHER" id="PTHR38787:SF3">
    <property type="entry name" value="REGULATORY P DOMAIN-CONTAINING PROTEIN"/>
    <property type="match status" value="1"/>
</dbReference>
<dbReference type="OrthoDB" id="2099887at2759"/>
<evidence type="ECO:0000313" key="2">
    <source>
        <dbReference type="EMBL" id="CZR61881.1"/>
    </source>
</evidence>
<feature type="signal peptide" evidence="1">
    <location>
        <begin position="1"/>
        <end position="19"/>
    </location>
</feature>
<gene>
    <name evidence="2" type="ORF">PAC_11778</name>
</gene>
<dbReference type="InterPro" id="IPR027589">
    <property type="entry name" value="Choice_anch_B"/>
</dbReference>
<dbReference type="AlphaFoldDB" id="A0A1L7XA30"/>
<accession>A0A1L7XA30</accession>
<dbReference type="STRING" id="576137.A0A1L7XA30"/>
<reference evidence="2 3" key="1">
    <citation type="submission" date="2016-03" db="EMBL/GenBank/DDBJ databases">
        <authorList>
            <person name="Ploux O."/>
        </authorList>
    </citation>
    <scope>NUCLEOTIDE SEQUENCE [LARGE SCALE GENOMIC DNA]</scope>
    <source>
        <strain evidence="2 3">UAMH 11012</strain>
    </source>
</reference>
<protein>
    <recommendedName>
        <fullName evidence="4">Regulatory P domain-containing protein</fullName>
    </recommendedName>
</protein>
<sequence>MVFKHALGALALFLPAITCKEMAVNELLAAEQYDSGIVHESIMAKKMSTWDQERAAGLMSSSLYPELGYTPCKNGFAQAIVGDANNTFKCSNTDLYHFLPHEALGSSMGEGSSSWGWTSDSGREFVAIGQADGTAFVEISKEGKMVYLGRLPQYSVPSIWREIRAYKHYMIIGSEAVGHGIQIFDMTKLLDLDPASPKTFDAKVDLTGHFNELPVGRTHNVVVNEEKGYAVSVGAAPRNSSCAAGLIFIDLTDPSKPTTPGCAAQDGYVHDAQCLVYRGPDKNYQGKDICYGYNEDTLTIYDVTDKTNTTIISRTSYEGASYTHQGWVLDVNNQEFLLLDDELDEERGAGPAADGFPVTFIWDIRSLEAPKQTGIYKSKTKSIDHNQYVIGGLVYQSHYGAGLRVLDISSVPSNPTGSDVCEVGFFDIYPEDDASPGGGLVEFVGTWSSYAYFKSGYVFINTIERGAWVAKMTSKTCPPPPVCNADNCLRAFRSNSVEGRLAESQKFCGEFTKLLVTDVSVVPGYVKSACVGNVIERASSACACLPTPSS</sequence>
<name>A0A1L7XA30_9HELO</name>
<dbReference type="Proteomes" id="UP000184330">
    <property type="component" value="Unassembled WGS sequence"/>
</dbReference>
<dbReference type="EMBL" id="FJOG01000019">
    <property type="protein sequence ID" value="CZR61881.1"/>
    <property type="molecule type" value="Genomic_DNA"/>
</dbReference>
<organism evidence="2 3">
    <name type="scientific">Phialocephala subalpina</name>
    <dbReference type="NCBI Taxonomy" id="576137"/>
    <lineage>
        <taxon>Eukaryota</taxon>
        <taxon>Fungi</taxon>
        <taxon>Dikarya</taxon>
        <taxon>Ascomycota</taxon>
        <taxon>Pezizomycotina</taxon>
        <taxon>Leotiomycetes</taxon>
        <taxon>Helotiales</taxon>
        <taxon>Mollisiaceae</taxon>
        <taxon>Phialocephala</taxon>
        <taxon>Phialocephala fortinii species complex</taxon>
    </lineage>
</organism>
<dbReference type="GO" id="GO:0005576">
    <property type="term" value="C:extracellular region"/>
    <property type="evidence" value="ECO:0007669"/>
    <property type="project" value="TreeGrafter"/>
</dbReference>
<keyword evidence="3" id="KW-1185">Reference proteome</keyword>
<feature type="chain" id="PRO_5012476542" description="Regulatory P domain-containing protein" evidence="1">
    <location>
        <begin position="20"/>
        <end position="550"/>
    </location>
</feature>
<evidence type="ECO:0000313" key="3">
    <source>
        <dbReference type="Proteomes" id="UP000184330"/>
    </source>
</evidence>
<proteinExistence type="predicted"/>
<evidence type="ECO:0008006" key="4">
    <source>
        <dbReference type="Google" id="ProtNLM"/>
    </source>
</evidence>
<dbReference type="PANTHER" id="PTHR38787">
    <property type="entry name" value="REGULATORY P DOMAIN-CONTAINING PROTEIN"/>
    <property type="match status" value="1"/>
</dbReference>
<dbReference type="NCBIfam" id="TIGR04312">
    <property type="entry name" value="choice_anch_B"/>
    <property type="match status" value="1"/>
</dbReference>
<evidence type="ECO:0000256" key="1">
    <source>
        <dbReference type="SAM" id="SignalP"/>
    </source>
</evidence>
<keyword evidence="1" id="KW-0732">Signal</keyword>